<evidence type="ECO:0000313" key="4">
    <source>
        <dbReference type="Proteomes" id="UP000823046"/>
    </source>
</evidence>
<keyword evidence="2" id="KW-0677">Repeat</keyword>
<dbReference type="InterPro" id="IPR003591">
    <property type="entry name" value="Leu-rich_rpt_typical-subtyp"/>
</dbReference>
<organism evidence="3 4">
    <name type="scientific">Cardiosporidium cionae</name>
    <dbReference type="NCBI Taxonomy" id="476202"/>
    <lineage>
        <taxon>Eukaryota</taxon>
        <taxon>Sar</taxon>
        <taxon>Alveolata</taxon>
        <taxon>Apicomplexa</taxon>
        <taxon>Aconoidasida</taxon>
        <taxon>Nephromycida</taxon>
        <taxon>Cardiosporidium</taxon>
    </lineage>
</organism>
<dbReference type="PROSITE" id="PS51450">
    <property type="entry name" value="LRR"/>
    <property type="match status" value="4"/>
</dbReference>
<keyword evidence="1" id="KW-0433">Leucine-rich repeat</keyword>
<dbReference type="InterPro" id="IPR032675">
    <property type="entry name" value="LRR_dom_sf"/>
</dbReference>
<keyword evidence="4" id="KW-1185">Reference proteome</keyword>
<evidence type="ECO:0000313" key="3">
    <source>
        <dbReference type="EMBL" id="KAF8822048.1"/>
    </source>
</evidence>
<dbReference type="PANTHER" id="PTHR15454">
    <property type="entry name" value="NISCHARIN RELATED"/>
    <property type="match status" value="1"/>
</dbReference>
<evidence type="ECO:0000256" key="1">
    <source>
        <dbReference type="ARBA" id="ARBA00022614"/>
    </source>
</evidence>
<dbReference type="SUPFAM" id="SSF52058">
    <property type="entry name" value="L domain-like"/>
    <property type="match status" value="1"/>
</dbReference>
<dbReference type="SMART" id="SM00369">
    <property type="entry name" value="LRR_TYP"/>
    <property type="match status" value="3"/>
</dbReference>
<comment type="caution">
    <text evidence="3">The sequence shown here is derived from an EMBL/GenBank/DDBJ whole genome shotgun (WGS) entry which is preliminary data.</text>
</comment>
<dbReference type="Gene3D" id="3.80.10.10">
    <property type="entry name" value="Ribonuclease Inhibitor"/>
    <property type="match status" value="1"/>
</dbReference>
<dbReference type="PANTHER" id="PTHR15454:SF56">
    <property type="entry name" value="PROTEIN PHOSPHATASE 1 REGULATORY SUBUNIT 7-RELATED"/>
    <property type="match status" value="1"/>
</dbReference>
<protein>
    <submittedName>
        <fullName evidence="3">Uncharacterized protein</fullName>
    </submittedName>
</protein>
<evidence type="ECO:0000256" key="2">
    <source>
        <dbReference type="ARBA" id="ARBA00022737"/>
    </source>
</evidence>
<dbReference type="SMART" id="SM00365">
    <property type="entry name" value="LRR_SD22"/>
    <property type="match status" value="4"/>
</dbReference>
<proteinExistence type="predicted"/>
<accession>A0ABQ7JDM4</accession>
<feature type="non-terminal residue" evidence="3">
    <location>
        <position position="1"/>
    </location>
</feature>
<dbReference type="Pfam" id="PF14580">
    <property type="entry name" value="LRR_9"/>
    <property type="match status" value="1"/>
</dbReference>
<sequence>QEYLKATTLLLNYGDLKEIKNLQPFTGLRTLCLNNNQIEVIKNLEYLTHLKKLDLSFNKIKVIENLSSLRSLQELSLHSNAIEHISGLRRLKALQILILANNSITLLSEVEFLRHNIALKCLTLNHNPITKSPNYEEYVYSILKNSLIFLDGKYYKKHDSEIDSSLNMPERNYEVFLSAIYSENQWNSASSCCMFNISLLFVPLEEAMDDLILELLNDSTIPSLLEGIDGFETANDLYRTQLKKAHQNYRLSNVHFFEIMQGKIPNFDRLIQNMEETHTKELIACMKAFTQKRDGSSIDYSSDNDLEDFERYLALKEESCKEKIEAEMDQFEAAFAPLPLRLGESIADIFKLIEDLEEEFSSTVEGHIRSDIEMLEIHLESTGYSDWKKLSSRSDKILNNKMIEEYILKSY</sequence>
<dbReference type="EMBL" id="JADAQX010000094">
    <property type="protein sequence ID" value="KAF8822048.1"/>
    <property type="molecule type" value="Genomic_DNA"/>
</dbReference>
<name>A0ABQ7JDM4_9APIC</name>
<reference evidence="3 4" key="1">
    <citation type="journal article" date="2020" name="bioRxiv">
        <title>Metabolic contributions of an alphaproteobacterial endosymbiont in the apicomplexan Cardiosporidium cionae.</title>
        <authorList>
            <person name="Hunter E.S."/>
            <person name="Paight C.J."/>
            <person name="Lane C.E."/>
        </authorList>
    </citation>
    <scope>NUCLEOTIDE SEQUENCE [LARGE SCALE GENOMIC DNA]</scope>
    <source>
        <strain evidence="3">ESH_2018</strain>
    </source>
</reference>
<dbReference type="InterPro" id="IPR001611">
    <property type="entry name" value="Leu-rich_rpt"/>
</dbReference>
<gene>
    <name evidence="3" type="ORF">IE077_001178</name>
</gene>
<dbReference type="Proteomes" id="UP000823046">
    <property type="component" value="Unassembled WGS sequence"/>
</dbReference>